<geneLocation type="plasmid" evidence="12 13">
    <name>unnamed1</name>
</geneLocation>
<evidence type="ECO:0000256" key="1">
    <source>
        <dbReference type="ARBA" id="ARBA00001917"/>
    </source>
</evidence>
<feature type="domain" description="FAD/NAD(P)-binding" evidence="11">
    <location>
        <begin position="389"/>
        <end position="641"/>
    </location>
</feature>
<dbReference type="SUPFAM" id="SSF51395">
    <property type="entry name" value="FMN-linked oxidoreductases"/>
    <property type="match status" value="1"/>
</dbReference>
<dbReference type="SUPFAM" id="SSF51971">
    <property type="entry name" value="Nucleotide-binding domain"/>
    <property type="match status" value="1"/>
</dbReference>
<dbReference type="PANTHER" id="PTHR42917:SF2">
    <property type="entry name" value="2,4-DIENOYL-COA REDUCTASE [(2E)-ENOYL-COA-PRODUCING]"/>
    <property type="match status" value="1"/>
</dbReference>
<dbReference type="EMBL" id="CP013345">
    <property type="protein sequence ID" value="AMU92593.1"/>
    <property type="molecule type" value="Genomic_DNA"/>
</dbReference>
<evidence type="ECO:0000256" key="7">
    <source>
        <dbReference type="ARBA" id="ARBA00023002"/>
    </source>
</evidence>
<comment type="cofactor">
    <cofactor evidence="2">
        <name>[4Fe-4S] cluster</name>
        <dbReference type="ChEBI" id="CHEBI:49883"/>
    </cofactor>
</comment>
<dbReference type="EC" id="1.3.1.34" evidence="12"/>
<evidence type="ECO:0000256" key="5">
    <source>
        <dbReference type="ARBA" id="ARBA00022643"/>
    </source>
</evidence>
<dbReference type="KEGG" id="smaz:LH19_26510"/>
<dbReference type="CDD" id="cd02930">
    <property type="entry name" value="DCR_FMN"/>
    <property type="match status" value="1"/>
</dbReference>
<dbReference type="GO" id="GO:0010181">
    <property type="term" value="F:FMN binding"/>
    <property type="evidence" value="ECO:0007669"/>
    <property type="project" value="InterPro"/>
</dbReference>
<evidence type="ECO:0000256" key="6">
    <source>
        <dbReference type="ARBA" id="ARBA00022723"/>
    </source>
</evidence>
<dbReference type="RefSeq" id="WP_054734621.1">
    <property type="nucleotide sequence ID" value="NZ_CP009430.1"/>
</dbReference>
<gene>
    <name evidence="12" type="primary">fadH</name>
    <name evidence="12" type="ORF">ATM17_30500</name>
</gene>
<sequence>MTAFPGSDLNGKGRKFPRLFTPLMLPGLTLPNRVVMGSMHTGFESRADGMECLAAFYVERVRGGVGLIVTGGFSPNDEGELRGHRAQMSCEDDATRHRIVTDAVHDAGGHILLQLLHSGRYGLHSRIVAPSPVKSPIGREVPRELSGNEIEQTIEDFVKAARLARYAGYDGVEIMGCEGYLINQFLAVCTNLRTDDWGGDLENRMRFAVEIVRRTRRELGEHFIISYRHTALDLVEGGLTGDEIVTVAKAIEAAGATLLNTGFGWHEARIPTIAQPVPRGGFAWAVKQLTAALDIPVIASNRINTPEAAEAILERGEADAVAMARAMLADPAFAAKAREGRSGAINICIACNQACLDHYLRDDIANCLVNPRAGRETSLLYRPVDRPKRIAVVGGGPAGLSCASVAAERGHDVVLFEQNSELGGQFNFAKHIPGKREFGDSIAYYADRLARAGAELRLNCEAQAAELEGFDEVVMATGIEPRWPDIAGIEEGHVIGYADLLSGKAEPGERIAIIGAGGIGVDVALYLTGRQSRSTLDPIAFREAWGVSDDPQISGGLASGGPVHHAQRHNITILKRSTTPFGSNLGRSTGWALRAELRRSGVAVIGGVEYRAITKKGVVIAIDGAERLVPADTIVICAGQTSCRPFEIDGPRTHWIGGARVAGELDAERAILEGAELAARL</sequence>
<dbReference type="PANTHER" id="PTHR42917">
    <property type="entry name" value="2,4-DIENOYL-COA REDUCTASE"/>
    <property type="match status" value="1"/>
</dbReference>
<dbReference type="AlphaFoldDB" id="A0AAC9FHH1"/>
<keyword evidence="6" id="KW-0479">Metal-binding</keyword>
<feature type="domain" description="NADH:flavin oxidoreductase/NADH oxidase N-terminal" evidence="10">
    <location>
        <begin position="19"/>
        <end position="341"/>
    </location>
</feature>
<dbReference type="Pfam" id="PF07992">
    <property type="entry name" value="Pyr_redox_2"/>
    <property type="match status" value="1"/>
</dbReference>
<keyword evidence="5" id="KW-0288">FMN</keyword>
<protein>
    <submittedName>
        <fullName evidence="12">NADPH-dependent 2,4-dienoyl-CoA reductase</fullName>
        <ecNumber evidence="12">1.3.1.34</ecNumber>
    </submittedName>
</protein>
<evidence type="ECO:0000256" key="9">
    <source>
        <dbReference type="ARBA" id="ARBA00023014"/>
    </source>
</evidence>
<dbReference type="GO" id="GO:0046872">
    <property type="term" value="F:metal ion binding"/>
    <property type="evidence" value="ECO:0007669"/>
    <property type="project" value="UniProtKB-KW"/>
</dbReference>
<keyword evidence="4" id="KW-0285">Flavoprotein</keyword>
<dbReference type="InterPro" id="IPR051793">
    <property type="entry name" value="NADH:flavin_oxidoreductase"/>
</dbReference>
<dbReference type="Proteomes" id="UP000076088">
    <property type="component" value="Plasmid unnamed1"/>
</dbReference>
<dbReference type="GO" id="GO:0051536">
    <property type="term" value="F:iron-sulfur cluster binding"/>
    <property type="evidence" value="ECO:0007669"/>
    <property type="project" value="UniProtKB-KW"/>
</dbReference>
<evidence type="ECO:0000259" key="11">
    <source>
        <dbReference type="Pfam" id="PF07992"/>
    </source>
</evidence>
<dbReference type="Gene3D" id="3.20.20.70">
    <property type="entry name" value="Aldolase class I"/>
    <property type="match status" value="1"/>
</dbReference>
<dbReference type="InterPro" id="IPR013785">
    <property type="entry name" value="Aldolase_TIM"/>
</dbReference>
<keyword evidence="12" id="KW-0614">Plasmid</keyword>
<dbReference type="GO" id="GO:0033543">
    <property type="term" value="P:fatty acid beta-oxidation, unsaturated, even number, reductase/isomerase pathway"/>
    <property type="evidence" value="ECO:0007669"/>
    <property type="project" value="TreeGrafter"/>
</dbReference>
<dbReference type="PRINTS" id="PR00368">
    <property type="entry name" value="FADPNR"/>
</dbReference>
<organism evidence="12 13">
    <name type="scientific">Sphingopyxis macrogoltabida</name>
    <name type="common">Sphingomonas macrogoltabidus</name>
    <dbReference type="NCBI Taxonomy" id="33050"/>
    <lineage>
        <taxon>Bacteria</taxon>
        <taxon>Pseudomonadati</taxon>
        <taxon>Pseudomonadota</taxon>
        <taxon>Alphaproteobacteria</taxon>
        <taxon>Sphingomonadales</taxon>
        <taxon>Sphingomonadaceae</taxon>
        <taxon>Sphingopyxis</taxon>
    </lineage>
</organism>
<keyword evidence="13" id="KW-1185">Reference proteome</keyword>
<evidence type="ECO:0000256" key="8">
    <source>
        <dbReference type="ARBA" id="ARBA00023004"/>
    </source>
</evidence>
<comment type="cofactor">
    <cofactor evidence="1">
        <name>FMN</name>
        <dbReference type="ChEBI" id="CHEBI:58210"/>
    </cofactor>
</comment>
<accession>A0AAC9FHH1</accession>
<evidence type="ECO:0000259" key="10">
    <source>
        <dbReference type="Pfam" id="PF00724"/>
    </source>
</evidence>
<keyword evidence="8" id="KW-0408">Iron</keyword>
<evidence type="ECO:0000256" key="2">
    <source>
        <dbReference type="ARBA" id="ARBA00001966"/>
    </source>
</evidence>
<dbReference type="Gene3D" id="3.40.50.720">
    <property type="entry name" value="NAD(P)-binding Rossmann-like Domain"/>
    <property type="match status" value="1"/>
</dbReference>
<dbReference type="InterPro" id="IPR036188">
    <property type="entry name" value="FAD/NAD-bd_sf"/>
</dbReference>
<name>A0AAC9FHH1_SPHMC</name>
<dbReference type="Gene3D" id="3.50.50.60">
    <property type="entry name" value="FAD/NAD(P)-binding domain"/>
    <property type="match status" value="1"/>
</dbReference>
<dbReference type="InterPro" id="IPR023753">
    <property type="entry name" value="FAD/NAD-binding_dom"/>
</dbReference>
<keyword evidence="9" id="KW-0411">Iron-sulfur</keyword>
<evidence type="ECO:0000313" key="13">
    <source>
        <dbReference type="Proteomes" id="UP000076088"/>
    </source>
</evidence>
<comment type="similarity">
    <text evidence="3">In the N-terminal section; belongs to the NADH:flavin oxidoreductase/NADH oxidase family.</text>
</comment>
<evidence type="ECO:0000313" key="12">
    <source>
        <dbReference type="EMBL" id="AMU92593.1"/>
    </source>
</evidence>
<proteinExistence type="inferred from homology"/>
<keyword evidence="7 12" id="KW-0560">Oxidoreductase</keyword>
<dbReference type="InterPro" id="IPR001155">
    <property type="entry name" value="OxRdtase_FMN_N"/>
</dbReference>
<dbReference type="SUPFAM" id="SSF51905">
    <property type="entry name" value="FAD/NAD(P)-binding domain"/>
    <property type="match status" value="1"/>
</dbReference>
<dbReference type="GO" id="GO:0008670">
    <property type="term" value="F:2,4-dienoyl-CoA reductase (NADPH) activity"/>
    <property type="evidence" value="ECO:0007669"/>
    <property type="project" value="UniProtKB-EC"/>
</dbReference>
<evidence type="ECO:0000256" key="4">
    <source>
        <dbReference type="ARBA" id="ARBA00022630"/>
    </source>
</evidence>
<evidence type="ECO:0000256" key="3">
    <source>
        <dbReference type="ARBA" id="ARBA00011048"/>
    </source>
</evidence>
<dbReference type="Pfam" id="PF00724">
    <property type="entry name" value="Oxidored_FMN"/>
    <property type="match status" value="1"/>
</dbReference>
<reference evidence="13" key="1">
    <citation type="submission" date="2015-11" db="EMBL/GenBank/DDBJ databases">
        <title>Complete genome sequence of a polyethylene-glycol degrader Sphingopyxis macrogoltabida 203N (NBRC 111659).</title>
        <authorList>
            <person name="Yoshiyuki O."/>
            <person name="Shouta N."/>
            <person name="Nagata Y."/>
            <person name="Numata M."/>
            <person name="Tsuchikane K."/>
            <person name="Hosoyama A."/>
            <person name="Yamazoe A."/>
            <person name="Tsuda M."/>
            <person name="Fujita N."/>
            <person name="Kawai F."/>
        </authorList>
    </citation>
    <scope>NUCLEOTIDE SEQUENCE [LARGE SCALE GENOMIC DNA]</scope>
    <source>
        <strain evidence="13">203N</strain>
        <plasmid evidence="13">unnamed1</plasmid>
    </source>
</reference>
<reference evidence="12 13" key="2">
    <citation type="journal article" date="2016" name="Genome Announc.">
        <title>Complete Genome Sequence of Sphingopyxis macrogoltabida Strain 203N (NBRC 111659), a Polyethylene Glycol Degrader.</title>
        <authorList>
            <person name="Ohtsubo Y."/>
            <person name="Nonoyama S."/>
            <person name="Nagata Y."/>
            <person name="Numata M."/>
            <person name="Tsuchikane K."/>
            <person name="Hosoyama A."/>
            <person name="Yamazoe A."/>
            <person name="Tsuda M."/>
            <person name="Fujita N."/>
            <person name="Kawai F."/>
        </authorList>
    </citation>
    <scope>NUCLEOTIDE SEQUENCE [LARGE SCALE GENOMIC DNA]</scope>
    <source>
        <strain evidence="12 13">203N</strain>
    </source>
</reference>